<dbReference type="InterPro" id="IPR000700">
    <property type="entry name" value="PAS-assoc_C"/>
</dbReference>
<dbReference type="Gene3D" id="3.40.50.2300">
    <property type="match status" value="1"/>
</dbReference>
<dbReference type="CDD" id="cd00082">
    <property type="entry name" value="HisKA"/>
    <property type="match status" value="1"/>
</dbReference>
<comment type="caution">
    <text evidence="17">The sequence shown here is derived from an EMBL/GenBank/DDBJ whole genome shotgun (WGS) entry which is preliminary data.</text>
</comment>
<dbReference type="Pfam" id="PF08447">
    <property type="entry name" value="PAS_3"/>
    <property type="match status" value="1"/>
</dbReference>
<evidence type="ECO:0000256" key="5">
    <source>
        <dbReference type="ARBA" id="ARBA00022679"/>
    </source>
</evidence>
<dbReference type="SUPFAM" id="SSF47384">
    <property type="entry name" value="Homodimeric domain of signal transducing histidine kinase"/>
    <property type="match status" value="1"/>
</dbReference>
<dbReference type="Gene3D" id="3.30.450.350">
    <property type="entry name" value="CHASE domain"/>
    <property type="match status" value="1"/>
</dbReference>
<dbReference type="InterPro" id="IPR004358">
    <property type="entry name" value="Sig_transdc_His_kin-like_C"/>
</dbReference>
<dbReference type="PRINTS" id="PR00344">
    <property type="entry name" value="BCTRLSENSOR"/>
</dbReference>
<dbReference type="InterPro" id="IPR013655">
    <property type="entry name" value="PAS_fold_3"/>
</dbReference>
<evidence type="ECO:0000259" key="16">
    <source>
        <dbReference type="PROSITE" id="PS50839"/>
    </source>
</evidence>
<dbReference type="SMART" id="SM00388">
    <property type="entry name" value="HisKA"/>
    <property type="match status" value="1"/>
</dbReference>
<dbReference type="InterPro" id="IPR001610">
    <property type="entry name" value="PAC"/>
</dbReference>
<dbReference type="InterPro" id="IPR042240">
    <property type="entry name" value="CHASE_sf"/>
</dbReference>
<dbReference type="CDD" id="cd16922">
    <property type="entry name" value="HATPase_EvgS-ArcB-TorS-like"/>
    <property type="match status" value="1"/>
</dbReference>
<dbReference type="Pfam" id="PF02518">
    <property type="entry name" value="HATPase_c"/>
    <property type="match status" value="1"/>
</dbReference>
<dbReference type="InterPro" id="IPR003661">
    <property type="entry name" value="HisK_dim/P_dom"/>
</dbReference>
<protein>
    <recommendedName>
        <fullName evidence="3">histidine kinase</fullName>
        <ecNumber evidence="3">2.7.13.3</ecNumber>
    </recommendedName>
</protein>
<dbReference type="Gene3D" id="1.10.287.130">
    <property type="match status" value="1"/>
</dbReference>
<dbReference type="InterPro" id="IPR036890">
    <property type="entry name" value="HATPase_C_sf"/>
</dbReference>
<dbReference type="PROSITE" id="PS50112">
    <property type="entry name" value="PAS"/>
    <property type="match status" value="1"/>
</dbReference>
<evidence type="ECO:0000259" key="15">
    <source>
        <dbReference type="PROSITE" id="PS50113"/>
    </source>
</evidence>
<dbReference type="InterPro" id="IPR005467">
    <property type="entry name" value="His_kinase_dom"/>
</dbReference>
<evidence type="ECO:0000256" key="2">
    <source>
        <dbReference type="ARBA" id="ARBA00004370"/>
    </source>
</evidence>
<evidence type="ECO:0000256" key="7">
    <source>
        <dbReference type="ARBA" id="ARBA00022777"/>
    </source>
</evidence>
<dbReference type="EC" id="2.7.13.3" evidence="3"/>
<dbReference type="Pfam" id="PF00512">
    <property type="entry name" value="HisKA"/>
    <property type="match status" value="1"/>
</dbReference>
<feature type="modified residue" description="4-aspartylphosphate" evidence="10">
    <location>
        <position position="782"/>
    </location>
</feature>
<evidence type="ECO:0000259" key="14">
    <source>
        <dbReference type="PROSITE" id="PS50112"/>
    </source>
</evidence>
<evidence type="ECO:0000256" key="8">
    <source>
        <dbReference type="ARBA" id="ARBA00022989"/>
    </source>
</evidence>
<dbReference type="InterPro" id="IPR011006">
    <property type="entry name" value="CheY-like_superfamily"/>
</dbReference>
<dbReference type="Proteomes" id="UP001212042">
    <property type="component" value="Unassembled WGS sequence"/>
</dbReference>
<dbReference type="PANTHER" id="PTHR43047">
    <property type="entry name" value="TWO-COMPONENT HISTIDINE PROTEIN KINASE"/>
    <property type="match status" value="1"/>
</dbReference>
<dbReference type="Gene3D" id="3.30.565.10">
    <property type="entry name" value="Histidine kinase-like ATPase, C-terminal domain"/>
    <property type="match status" value="1"/>
</dbReference>
<dbReference type="InterPro" id="IPR036097">
    <property type="entry name" value="HisK_dim/P_sf"/>
</dbReference>
<evidence type="ECO:0000259" key="12">
    <source>
        <dbReference type="PROSITE" id="PS50109"/>
    </source>
</evidence>
<keyword evidence="9 11" id="KW-0472">Membrane</keyword>
<proteinExistence type="predicted"/>
<evidence type="ECO:0000313" key="18">
    <source>
        <dbReference type="Proteomes" id="UP001212042"/>
    </source>
</evidence>
<dbReference type="PROSITE" id="PS50839">
    <property type="entry name" value="CHASE"/>
    <property type="match status" value="1"/>
</dbReference>
<dbReference type="SUPFAM" id="SSF55874">
    <property type="entry name" value="ATPase domain of HSP90 chaperone/DNA topoisomerase II/histidine kinase"/>
    <property type="match status" value="1"/>
</dbReference>
<dbReference type="SMART" id="SM00086">
    <property type="entry name" value="PAC"/>
    <property type="match status" value="1"/>
</dbReference>
<feature type="domain" description="Histidine kinase" evidence="12">
    <location>
        <begin position="499"/>
        <end position="717"/>
    </location>
</feature>
<dbReference type="CDD" id="cd00130">
    <property type="entry name" value="PAS"/>
    <property type="match status" value="1"/>
</dbReference>
<dbReference type="PROSITE" id="PS50110">
    <property type="entry name" value="RESPONSE_REGULATORY"/>
    <property type="match status" value="1"/>
</dbReference>
<evidence type="ECO:0000256" key="9">
    <source>
        <dbReference type="ARBA" id="ARBA00023136"/>
    </source>
</evidence>
<dbReference type="SMART" id="SM00387">
    <property type="entry name" value="HATPase_c"/>
    <property type="match status" value="1"/>
</dbReference>
<dbReference type="InterPro" id="IPR001789">
    <property type="entry name" value="Sig_transdc_resp-reg_receiver"/>
</dbReference>
<organism evidence="17 18">
    <name type="scientific">Pseudomonas aestuarii</name>
    <dbReference type="NCBI Taxonomy" id="3018340"/>
    <lineage>
        <taxon>Bacteria</taxon>
        <taxon>Pseudomonadati</taxon>
        <taxon>Pseudomonadota</taxon>
        <taxon>Gammaproteobacteria</taxon>
        <taxon>Pseudomonadales</taxon>
        <taxon>Pseudomonadaceae</taxon>
        <taxon>Pseudomonas</taxon>
    </lineage>
</organism>
<comment type="catalytic activity">
    <reaction evidence="1">
        <text>ATP + protein L-histidine = ADP + protein N-phospho-L-histidine.</text>
        <dbReference type="EC" id="2.7.13.3"/>
    </reaction>
</comment>
<evidence type="ECO:0000259" key="13">
    <source>
        <dbReference type="PROSITE" id="PS50110"/>
    </source>
</evidence>
<feature type="domain" description="CHASE" evidence="16">
    <location>
        <begin position="85"/>
        <end position="304"/>
    </location>
</feature>
<feature type="domain" description="PAC" evidence="15">
    <location>
        <begin position="443"/>
        <end position="495"/>
    </location>
</feature>
<dbReference type="SMART" id="SM00091">
    <property type="entry name" value="PAS"/>
    <property type="match status" value="1"/>
</dbReference>
<reference evidence="17 18" key="1">
    <citation type="submission" date="2023-01" db="EMBL/GenBank/DDBJ databases">
        <title>Pseudomonas SA3-5T sp. nov., isolated from tidal flat sediment.</title>
        <authorList>
            <person name="Kim H.S."/>
            <person name="Kim J.-S."/>
            <person name="Suh M.K."/>
            <person name="Eom M.K."/>
            <person name="Lee J.-S."/>
        </authorList>
    </citation>
    <scope>NUCLEOTIDE SEQUENCE [LARGE SCALE GENOMIC DNA]</scope>
    <source>
        <strain evidence="17 18">SA3-5</strain>
    </source>
</reference>
<dbReference type="Pfam" id="PF03924">
    <property type="entry name" value="CHASE"/>
    <property type="match status" value="1"/>
</dbReference>
<keyword evidence="8 11" id="KW-1133">Transmembrane helix</keyword>
<gene>
    <name evidence="17" type="ORF">PH586_14095</name>
</gene>
<sequence>MSDTLNLMSPANRQAFFSRRNALAWAVLAIALLANLGAWLYLQEREQLAAQRQFELLTSEVSQAISKRMTDHEQILLGGAGLFDASLEVDRSEWRTYLERLELTQNYPGIQGVGYTRFLPPDAVAGFETAVRREGFPNFRLHPPGPRAQYSSILFLEPLTGRNLAAFGYDMLSEPTRRAAMLLAASSGETRITRRVTLLQETHGKVQAGLLMYLPVYRPDLPLESPEQRLAALRGLVYSPYRMDDLMAGILGSQAPKLDFSIYDGAQARPEALLFSTRTSDAERHPELSSQLQLDLYGQHWTLDFSSLPTFEASFHTASALMLLGVGVSLLLFVLASVLTLRREQAEALAHKMTLQIRQNSEALRQSEERQRLVLKGSNDGWWDIDLQAASLFASARAWEMLGYSPDESPQSLQRWLPVLPPQELLALQLELRRAVTSGTESFSREALMLHRAGHQVPVLLRGFILRNADGQLQRLSGTLLDLSERKRVENMKNEFVSTVSHELRTPLTSIAGALGLITGGAMGVVPAQMAQMLQIAQQNSQRLSLLINDLLDMEKLAAGKMTLDLLVQPIKPLIEEALAANQAYAQQHGITFQLDQPGDIWVRVDAARLQQVLANYLSNAIKFSPAGANVRLYCELRGNRVRVSVSDQGRGIPEAFHSRIFQKFAQADGSDRREQAGTGLGLAISKELIERMDGRVGFHSVPGQGATFWFELPLIEEHLLPVTAQRATAGPRILVVEDEPSIAHLLQVMLGHAGYRVDSAFSASQAQQRLAEGEYAAMTLDLRLGDGHGLALIGELRRQTPHQQLPILVISAFCDEGRRLLGDAQGIAWLEKPFDEAQLLASLEQSIATAAKRRSLEASDHDSTQ</sequence>
<evidence type="ECO:0000256" key="6">
    <source>
        <dbReference type="ARBA" id="ARBA00022692"/>
    </source>
</evidence>
<dbReference type="SMART" id="SM00448">
    <property type="entry name" value="REC"/>
    <property type="match status" value="1"/>
</dbReference>
<keyword evidence="18" id="KW-1185">Reference proteome</keyword>
<dbReference type="Gene3D" id="3.30.450.20">
    <property type="entry name" value="PAS domain"/>
    <property type="match status" value="1"/>
</dbReference>
<evidence type="ECO:0000313" key="17">
    <source>
        <dbReference type="EMBL" id="MDA7087517.1"/>
    </source>
</evidence>
<dbReference type="RefSeq" id="WP_271348397.1">
    <property type="nucleotide sequence ID" value="NZ_JAQJZJ010000006.1"/>
</dbReference>
<dbReference type="SUPFAM" id="SSF55785">
    <property type="entry name" value="PYP-like sensor domain (PAS domain)"/>
    <property type="match status" value="1"/>
</dbReference>
<comment type="subcellular location">
    <subcellularLocation>
        <location evidence="2">Membrane</location>
    </subcellularLocation>
</comment>
<feature type="transmembrane region" description="Helical" evidence="11">
    <location>
        <begin position="320"/>
        <end position="341"/>
    </location>
</feature>
<feature type="domain" description="Response regulatory" evidence="13">
    <location>
        <begin position="733"/>
        <end position="848"/>
    </location>
</feature>
<keyword evidence="6 11" id="KW-0812">Transmembrane</keyword>
<dbReference type="NCBIfam" id="TIGR00229">
    <property type="entry name" value="sensory_box"/>
    <property type="match status" value="1"/>
</dbReference>
<dbReference type="SMART" id="SM01079">
    <property type="entry name" value="CHASE"/>
    <property type="match status" value="1"/>
</dbReference>
<dbReference type="InterPro" id="IPR035965">
    <property type="entry name" value="PAS-like_dom_sf"/>
</dbReference>
<dbReference type="PROSITE" id="PS50113">
    <property type="entry name" value="PAC"/>
    <property type="match status" value="1"/>
</dbReference>
<dbReference type="InterPro" id="IPR000014">
    <property type="entry name" value="PAS"/>
</dbReference>
<keyword evidence="7" id="KW-0418">Kinase</keyword>
<dbReference type="InterPro" id="IPR006189">
    <property type="entry name" value="CHASE_dom"/>
</dbReference>
<accession>A0ABT4XH43</accession>
<dbReference type="Pfam" id="PF00072">
    <property type="entry name" value="Response_reg"/>
    <property type="match status" value="1"/>
</dbReference>
<dbReference type="PANTHER" id="PTHR43047:SF72">
    <property type="entry name" value="OSMOSENSING HISTIDINE PROTEIN KINASE SLN1"/>
    <property type="match status" value="1"/>
</dbReference>
<name>A0ABT4XH43_9PSED</name>
<evidence type="ECO:0000256" key="3">
    <source>
        <dbReference type="ARBA" id="ARBA00012438"/>
    </source>
</evidence>
<dbReference type="InterPro" id="IPR003594">
    <property type="entry name" value="HATPase_dom"/>
</dbReference>
<evidence type="ECO:0000256" key="10">
    <source>
        <dbReference type="PROSITE-ProRule" id="PRU00169"/>
    </source>
</evidence>
<keyword evidence="5" id="KW-0808">Transferase</keyword>
<evidence type="ECO:0000256" key="11">
    <source>
        <dbReference type="SAM" id="Phobius"/>
    </source>
</evidence>
<feature type="domain" description="PAS" evidence="14">
    <location>
        <begin position="367"/>
        <end position="439"/>
    </location>
</feature>
<dbReference type="PROSITE" id="PS50109">
    <property type="entry name" value="HIS_KIN"/>
    <property type="match status" value="1"/>
</dbReference>
<dbReference type="SUPFAM" id="SSF52172">
    <property type="entry name" value="CheY-like"/>
    <property type="match status" value="1"/>
</dbReference>
<evidence type="ECO:0000256" key="4">
    <source>
        <dbReference type="ARBA" id="ARBA00022553"/>
    </source>
</evidence>
<evidence type="ECO:0000256" key="1">
    <source>
        <dbReference type="ARBA" id="ARBA00000085"/>
    </source>
</evidence>
<feature type="transmembrane region" description="Helical" evidence="11">
    <location>
        <begin position="22"/>
        <end position="42"/>
    </location>
</feature>
<dbReference type="EMBL" id="JAQJZJ010000006">
    <property type="protein sequence ID" value="MDA7087517.1"/>
    <property type="molecule type" value="Genomic_DNA"/>
</dbReference>
<keyword evidence="4 10" id="KW-0597">Phosphoprotein</keyword>